<proteinExistence type="predicted"/>
<dbReference type="AlphaFoldDB" id="A0A1G6IXS8"/>
<dbReference type="PROSITE" id="PS51257">
    <property type="entry name" value="PROKAR_LIPOPROTEIN"/>
    <property type="match status" value="1"/>
</dbReference>
<gene>
    <name evidence="1" type="ORF">SAMN04488239_101227</name>
</gene>
<dbReference type="OrthoDB" id="7724709at2"/>
<keyword evidence="2" id="KW-1185">Reference proteome</keyword>
<accession>A0A1G6IXS8</accession>
<evidence type="ECO:0000313" key="2">
    <source>
        <dbReference type="Proteomes" id="UP000199628"/>
    </source>
</evidence>
<sequence>MIDVHRILLLVPIAVAACTQDVAEMHTAARFRSEPLALAEGFESACSDPSESFLRPDRHTAQCWIYLPPDVTAALILAHDGTHENLPRLVLQMHTTPLPDGSYRVDLENFLNVPQNSGPARRIVYDDPGSRRSMARMLDELGGEPISN</sequence>
<name>A0A1G6IXS8_9RHOB</name>
<reference evidence="2" key="1">
    <citation type="submission" date="2016-10" db="EMBL/GenBank/DDBJ databases">
        <authorList>
            <person name="Varghese N."/>
            <person name="Submissions S."/>
        </authorList>
    </citation>
    <scope>NUCLEOTIDE SEQUENCE [LARGE SCALE GENOMIC DNA]</scope>
    <source>
        <strain evidence="2">CGMCC 1.9108</strain>
    </source>
</reference>
<evidence type="ECO:0008006" key="3">
    <source>
        <dbReference type="Google" id="ProtNLM"/>
    </source>
</evidence>
<evidence type="ECO:0000313" key="1">
    <source>
        <dbReference type="EMBL" id="SDC11221.1"/>
    </source>
</evidence>
<protein>
    <recommendedName>
        <fullName evidence="3">Lipoprotein</fullName>
    </recommendedName>
</protein>
<organism evidence="1 2">
    <name type="scientific">Ruegeria marina</name>
    <dbReference type="NCBI Taxonomy" id="639004"/>
    <lineage>
        <taxon>Bacteria</taxon>
        <taxon>Pseudomonadati</taxon>
        <taxon>Pseudomonadota</taxon>
        <taxon>Alphaproteobacteria</taxon>
        <taxon>Rhodobacterales</taxon>
        <taxon>Roseobacteraceae</taxon>
        <taxon>Ruegeria</taxon>
    </lineage>
</organism>
<dbReference type="EMBL" id="FMZV01000001">
    <property type="protein sequence ID" value="SDC11221.1"/>
    <property type="molecule type" value="Genomic_DNA"/>
</dbReference>
<dbReference type="RefSeq" id="WP_143028493.1">
    <property type="nucleotide sequence ID" value="NZ_FMZV01000001.1"/>
</dbReference>
<dbReference type="Proteomes" id="UP000199628">
    <property type="component" value="Unassembled WGS sequence"/>
</dbReference>